<keyword evidence="1" id="KW-0175">Coiled coil</keyword>
<feature type="compositionally biased region" description="Basic and acidic residues" evidence="2">
    <location>
        <begin position="177"/>
        <end position="194"/>
    </location>
</feature>
<accession>A0A0F5JT28</accession>
<evidence type="ECO:0000313" key="3">
    <source>
        <dbReference type="EMBL" id="KKB60785.1"/>
    </source>
</evidence>
<dbReference type="Proteomes" id="UP000033618">
    <property type="component" value="Unassembled WGS sequence"/>
</dbReference>
<reference evidence="3 4" key="1">
    <citation type="submission" date="2015-03" db="EMBL/GenBank/DDBJ databases">
        <title>Draft Genome Sequence of Burkholderia andropogonis type strain ICMP2807, isolated from Sorghum bicolor.</title>
        <authorList>
            <person name="Lopes-Santos L."/>
            <person name="Castro D.B."/>
            <person name="Ottoboni L.M."/>
            <person name="Park D."/>
            <person name="Weirc B.S."/>
            <person name="Destefano S.A."/>
        </authorList>
    </citation>
    <scope>NUCLEOTIDE SEQUENCE [LARGE SCALE GENOMIC DNA]</scope>
    <source>
        <strain evidence="3 4">ICMP2807</strain>
    </source>
</reference>
<feature type="region of interest" description="Disordered" evidence="2">
    <location>
        <begin position="146"/>
        <end position="205"/>
    </location>
</feature>
<organism evidence="3 4">
    <name type="scientific">Robbsia andropogonis</name>
    <dbReference type="NCBI Taxonomy" id="28092"/>
    <lineage>
        <taxon>Bacteria</taxon>
        <taxon>Pseudomonadati</taxon>
        <taxon>Pseudomonadota</taxon>
        <taxon>Betaproteobacteria</taxon>
        <taxon>Burkholderiales</taxon>
        <taxon>Burkholderiaceae</taxon>
        <taxon>Robbsia</taxon>
    </lineage>
</organism>
<evidence type="ECO:0000256" key="1">
    <source>
        <dbReference type="SAM" id="Coils"/>
    </source>
</evidence>
<dbReference type="RefSeq" id="WP_046154666.1">
    <property type="nucleotide sequence ID" value="NZ_CADFGU010000040.1"/>
</dbReference>
<protein>
    <submittedName>
        <fullName evidence="3">Uncharacterized protein</fullName>
    </submittedName>
</protein>
<dbReference type="PATRIC" id="fig|28092.6.peg.6443"/>
<name>A0A0F5JT28_9BURK</name>
<gene>
    <name evidence="3" type="ORF">WM40_27195</name>
</gene>
<dbReference type="AlphaFoldDB" id="A0A0F5JT28"/>
<evidence type="ECO:0000256" key="2">
    <source>
        <dbReference type="SAM" id="MobiDB-lite"/>
    </source>
</evidence>
<feature type="coiled-coil region" evidence="1">
    <location>
        <begin position="102"/>
        <end position="129"/>
    </location>
</feature>
<evidence type="ECO:0000313" key="4">
    <source>
        <dbReference type="Proteomes" id="UP000033618"/>
    </source>
</evidence>
<dbReference type="EMBL" id="LAQU01000210">
    <property type="protein sequence ID" value="KKB60785.1"/>
    <property type="molecule type" value="Genomic_DNA"/>
</dbReference>
<dbReference type="OrthoDB" id="9995269at2"/>
<sequence length="205" mass="22217">MSLTIADFPQAMNESKSVDFGEGVTGTLTLIDYHGDVPIFSLSVDGEVLFTGTAEQVIAQAAHYRKHRAIGPGQGYKLVQRVKRTPSGDRTDPIGFWSTMSNADIEQRLRDAQDRAQAAELAAQRLDLAPPVRRAELEAAARLARDAQAHAARESDQARRQEVERSASDATPSGASDAERAKQASDRRMVELRKPGGVSPTMAFG</sequence>
<comment type="caution">
    <text evidence="3">The sequence shown here is derived from an EMBL/GenBank/DDBJ whole genome shotgun (WGS) entry which is preliminary data.</text>
</comment>
<feature type="compositionally biased region" description="Basic and acidic residues" evidence="2">
    <location>
        <begin position="146"/>
        <end position="167"/>
    </location>
</feature>
<proteinExistence type="predicted"/>
<keyword evidence="4" id="KW-1185">Reference proteome</keyword>